<dbReference type="GO" id="GO:0000183">
    <property type="term" value="P:rDNA heterochromatin formation"/>
    <property type="evidence" value="ECO:0007669"/>
    <property type="project" value="TreeGrafter"/>
</dbReference>
<feature type="compositionally biased region" description="Low complexity" evidence="1">
    <location>
        <begin position="943"/>
        <end position="952"/>
    </location>
</feature>
<comment type="caution">
    <text evidence="3">The sequence shown here is derived from an EMBL/GenBank/DDBJ whole genome shotgun (WGS) entry which is preliminary data.</text>
</comment>
<feature type="compositionally biased region" description="Polar residues" evidence="1">
    <location>
        <begin position="974"/>
        <end position="991"/>
    </location>
</feature>
<dbReference type="GO" id="GO:0006357">
    <property type="term" value="P:regulation of transcription by RNA polymerase II"/>
    <property type="evidence" value="ECO:0007669"/>
    <property type="project" value="TreeGrafter"/>
</dbReference>
<feature type="compositionally biased region" description="Polar residues" evidence="1">
    <location>
        <begin position="953"/>
        <end position="966"/>
    </location>
</feature>
<feature type="compositionally biased region" description="Low complexity" evidence="1">
    <location>
        <begin position="658"/>
        <end position="689"/>
    </location>
</feature>
<feature type="region of interest" description="Disordered" evidence="1">
    <location>
        <begin position="1334"/>
        <end position="1387"/>
    </location>
</feature>
<dbReference type="OrthoDB" id="3199820at2759"/>
<feature type="compositionally biased region" description="Polar residues" evidence="1">
    <location>
        <begin position="693"/>
        <end position="708"/>
    </location>
</feature>
<name>A0A8H4N1W1_9PEZI</name>
<feature type="region of interest" description="Disordered" evidence="1">
    <location>
        <begin position="940"/>
        <end position="1022"/>
    </location>
</feature>
<feature type="compositionally biased region" description="Pro residues" evidence="1">
    <location>
        <begin position="478"/>
        <end position="487"/>
    </location>
</feature>
<dbReference type="Gene3D" id="3.30.50.10">
    <property type="entry name" value="Erythroid Transcription Factor GATA-1, subunit A"/>
    <property type="match status" value="1"/>
</dbReference>
<feature type="compositionally biased region" description="Pro residues" evidence="1">
    <location>
        <begin position="590"/>
        <end position="628"/>
    </location>
</feature>
<dbReference type="InterPro" id="IPR057725">
    <property type="entry name" value="Ams2-SPT21_N"/>
</dbReference>
<feature type="region of interest" description="Disordered" evidence="1">
    <location>
        <begin position="1047"/>
        <end position="1123"/>
    </location>
</feature>
<dbReference type="GO" id="GO:0008270">
    <property type="term" value="F:zinc ion binding"/>
    <property type="evidence" value="ECO:0007669"/>
    <property type="project" value="InterPro"/>
</dbReference>
<evidence type="ECO:0000313" key="3">
    <source>
        <dbReference type="EMBL" id="KAF4304063.1"/>
    </source>
</evidence>
<feature type="compositionally biased region" description="Polar residues" evidence="1">
    <location>
        <begin position="727"/>
        <end position="744"/>
    </location>
</feature>
<feature type="compositionally biased region" description="Low complexity" evidence="1">
    <location>
        <begin position="752"/>
        <end position="764"/>
    </location>
</feature>
<feature type="region of interest" description="Disordered" evidence="1">
    <location>
        <begin position="884"/>
        <end position="926"/>
    </location>
</feature>
<dbReference type="InterPro" id="IPR042403">
    <property type="entry name" value="Spt21/Ams2"/>
</dbReference>
<dbReference type="Pfam" id="PF25823">
    <property type="entry name" value="Ams2-SPT21_N"/>
    <property type="match status" value="1"/>
</dbReference>
<feature type="region of interest" description="Disordered" evidence="1">
    <location>
        <begin position="1159"/>
        <end position="1184"/>
    </location>
</feature>
<reference evidence="3" key="1">
    <citation type="submission" date="2020-04" db="EMBL/GenBank/DDBJ databases">
        <title>Genome Assembly and Annotation of Botryosphaeria dothidea sdau 11-99, a Latent Pathogen of Apple Fruit Ring Rot in China.</title>
        <authorList>
            <person name="Yu C."/>
            <person name="Diao Y."/>
            <person name="Lu Q."/>
            <person name="Zhao J."/>
            <person name="Cui S."/>
            <person name="Peng C."/>
            <person name="He B."/>
            <person name="Liu H."/>
        </authorList>
    </citation>
    <scope>NUCLEOTIDE SEQUENCE [LARGE SCALE GENOMIC DNA]</scope>
    <source>
        <strain evidence="3">Sdau11-99</strain>
    </source>
</reference>
<evidence type="ECO:0000313" key="4">
    <source>
        <dbReference type="Proteomes" id="UP000572817"/>
    </source>
</evidence>
<feature type="domain" description="Ams2/SPT21 N-terminal" evidence="2">
    <location>
        <begin position="31"/>
        <end position="170"/>
    </location>
</feature>
<feature type="compositionally biased region" description="Basic and acidic residues" evidence="1">
    <location>
        <begin position="1334"/>
        <end position="1352"/>
    </location>
</feature>
<feature type="region of interest" description="Disordered" evidence="1">
    <location>
        <begin position="254"/>
        <end position="769"/>
    </location>
</feature>
<accession>A0A8H4N1W1</accession>
<feature type="compositionally biased region" description="Polar residues" evidence="1">
    <location>
        <begin position="634"/>
        <end position="648"/>
    </location>
</feature>
<feature type="compositionally biased region" description="Polar residues" evidence="1">
    <location>
        <begin position="278"/>
        <end position="291"/>
    </location>
</feature>
<dbReference type="InterPro" id="IPR013088">
    <property type="entry name" value="Znf_NHR/GATA"/>
</dbReference>
<feature type="compositionally biased region" description="Acidic residues" evidence="1">
    <location>
        <begin position="447"/>
        <end position="459"/>
    </location>
</feature>
<feature type="compositionally biased region" description="Basic and acidic residues" evidence="1">
    <location>
        <begin position="1084"/>
        <end position="1093"/>
    </location>
</feature>
<organism evidence="3 4">
    <name type="scientific">Botryosphaeria dothidea</name>
    <dbReference type="NCBI Taxonomy" id="55169"/>
    <lineage>
        <taxon>Eukaryota</taxon>
        <taxon>Fungi</taxon>
        <taxon>Dikarya</taxon>
        <taxon>Ascomycota</taxon>
        <taxon>Pezizomycotina</taxon>
        <taxon>Dothideomycetes</taxon>
        <taxon>Dothideomycetes incertae sedis</taxon>
        <taxon>Botryosphaeriales</taxon>
        <taxon>Botryosphaeriaceae</taxon>
        <taxon>Botryosphaeria</taxon>
    </lineage>
</organism>
<proteinExistence type="predicted"/>
<dbReference type="PANTHER" id="PTHR39147:SF1">
    <property type="entry name" value="PROTEIN SPT21"/>
    <property type="match status" value="1"/>
</dbReference>
<keyword evidence="4" id="KW-1185">Reference proteome</keyword>
<dbReference type="GO" id="GO:0030466">
    <property type="term" value="P:silent mating-type cassette heterochromatin formation"/>
    <property type="evidence" value="ECO:0007669"/>
    <property type="project" value="TreeGrafter"/>
</dbReference>
<sequence>MSSPFTYGEPSPLTMPVAPGDDDDDPTCDIPRRLMRVKILYTFDESDKTCCLARLPNALNIPTVQIDDDIQVGVIELRTCIDAIVAASPELVAKLGHDYTVYAFDYSEYETPLVGQGMLSWILAAASPTPDAPATRSKTMVTGKVRENILGLFSGGIKETLEVRLKLVQVPTFLQSEYLETMERYRNVSRALPEGFDHSQWAALKSNPEFSAFAAGSAQPTMALQHVNSGGVEPLHQLLTQNYIMDERRGSQYHVPSVTQSRQGSRAGSLSGSRAGSPTPSMRSSAALQQITHDHSRPVSRGSYTSERPVSRHEPPFEPRVIQQQGQESEQEDGPPRKRARVVQTDWHGKSKFGPRADTLRITASTAASVRVHKPTPVNPAAGGSANSLEPPPRAPTPRPHELPQPRNRASVSGTSSLRRESSSQSLRRYASPYAPRGPYSESAIASEDEQMADAEDSPAEFPSSPPVFAQSNDSPAPSSPGLPTLPYPDDSGFMSGAGMDQDADMTLTDKPEQIHPTTEPHTEPPSAIICSDQWQFETPGPPELLPTNVGRKQPDWRSQRAAASAKRMTPGPNPNPKPETRGRKRNDAKPPPPPPPAPRSLAPAPPGLTPPATLPPSQPPSSYPPAPQCSQPHLQTESHAQVQTTVPPQHVHVTQVAPEQQQPRLQPQQPLMPQAAPQSQQAPATSPPMITTAGSPSEGATSTTSQRAPKAPKKSSTAPKAKKTLPRSNTWSAGTPSEPQNEESIIAPTESRSASPAPRSGSGAKRKKAIEDRLMQSLAEGTMPDFCQLCGAIQTPTWRKAFYKEIEGNPKGLVTSLDEPGAIVGYEVIKPHPDEKNPVEKYKVYKKSLTSADKDIGDFTQMQLCNPCGLHFIKYGNMRPADRWEVKPRTAPKKRGRPSRKKKTEEKSTVPTFDAIQEPPSQLYSDYPDYMLEYMMQEHETGQSGQQQSQSERSAPQHSAPQADQPQLDCVQENGSQQEETGTESHSPETQQERPPAKKRRTGLIEQRRAASVGACEDTGLQGLKPSSTGVGHAAVHRAVLSSPPRLIGFQDSPVDVEDDISPGKPTRRVLFPSPCRSGQFKSLEDGQKEKQIGQPVFGQMPRPPRSEPTTAYQDKENVPPLETDDGFAHLFEDPDGTQLPSTFKTPRSAKSIRAAQELLKTPTSRSKRPALTPRDGLLSPGNIPSSAIDELLHSTPSKAMRTPKVAMTPNTQALYNELFSTDRMPRLTMGRQNNDWNLSSEDNGFLDFSNFDFNMTSTDIPYPSSPPNLTANFNFPLYEDPLTSTDNFWGGTSEFNGSSDPLQGMQANRDQAKANGGRENRQVELEHIIDEVTAHSHKNGGKDSGGKDSGVKAADTTVTTTVEDPENAGATPSGSEAVDLIPVGP</sequence>
<feature type="compositionally biased region" description="Low complexity" evidence="1">
    <location>
        <begin position="411"/>
        <end position="429"/>
    </location>
</feature>
<dbReference type="EMBL" id="WWBZ02000051">
    <property type="protein sequence ID" value="KAF4304063.1"/>
    <property type="molecule type" value="Genomic_DNA"/>
</dbReference>
<gene>
    <name evidence="3" type="ORF">GTA08_BOTSDO07935</name>
</gene>
<feature type="compositionally biased region" description="Low complexity" evidence="1">
    <location>
        <begin position="260"/>
        <end position="277"/>
    </location>
</feature>
<dbReference type="Proteomes" id="UP000572817">
    <property type="component" value="Unassembled WGS sequence"/>
</dbReference>
<protein>
    <recommendedName>
        <fullName evidence="2">Ams2/SPT21 N-terminal domain-containing protein</fullName>
    </recommendedName>
</protein>
<feature type="compositionally biased region" description="Basic and acidic residues" evidence="1">
    <location>
        <begin position="508"/>
        <end position="523"/>
    </location>
</feature>
<evidence type="ECO:0000259" key="2">
    <source>
        <dbReference type="Pfam" id="PF25823"/>
    </source>
</evidence>
<feature type="compositionally biased region" description="Basic and acidic residues" evidence="1">
    <location>
        <begin position="579"/>
        <end position="589"/>
    </location>
</feature>
<evidence type="ECO:0000256" key="1">
    <source>
        <dbReference type="SAM" id="MobiDB-lite"/>
    </source>
</evidence>
<dbReference type="PANTHER" id="PTHR39147">
    <property type="entry name" value="PROTEIN SPT21"/>
    <property type="match status" value="1"/>
</dbReference>
<feature type="compositionally biased region" description="Basic residues" evidence="1">
    <location>
        <begin position="891"/>
        <end position="903"/>
    </location>
</feature>
<feature type="region of interest" description="Disordered" evidence="1">
    <location>
        <begin position="1"/>
        <end position="26"/>
    </location>
</feature>
<dbReference type="SUPFAM" id="SSF57716">
    <property type="entry name" value="Glucocorticoid receptor-like (DNA-binding domain)"/>
    <property type="match status" value="1"/>
</dbReference>